<evidence type="ECO:0008006" key="3">
    <source>
        <dbReference type="Google" id="ProtNLM"/>
    </source>
</evidence>
<accession>A0AAX6MPS3</accession>
<organism evidence="1 2">
    <name type="scientific">Daldinia eschscholtzii</name>
    <dbReference type="NCBI Taxonomy" id="292717"/>
    <lineage>
        <taxon>Eukaryota</taxon>
        <taxon>Fungi</taxon>
        <taxon>Dikarya</taxon>
        <taxon>Ascomycota</taxon>
        <taxon>Pezizomycotina</taxon>
        <taxon>Sordariomycetes</taxon>
        <taxon>Xylariomycetidae</taxon>
        <taxon>Xylariales</taxon>
        <taxon>Hypoxylaceae</taxon>
        <taxon>Daldinia</taxon>
    </lineage>
</organism>
<evidence type="ECO:0000313" key="1">
    <source>
        <dbReference type="EMBL" id="KAK6954638.1"/>
    </source>
</evidence>
<evidence type="ECO:0000313" key="2">
    <source>
        <dbReference type="Proteomes" id="UP001369815"/>
    </source>
</evidence>
<protein>
    <recommendedName>
        <fullName evidence="3">Phosphoglycerate mutase</fullName>
    </recommendedName>
</protein>
<sequence length="658" mass="74914">MKRLIRRFTHPRSEKVVGKGIPNYEASHEQNYTPNSVPQEGGSMGNSHISGTYKFSFVPGFFEDYAEIAKTSLDGKLSTQPALGILSRDYDGIGSNLGYNKEDPQWARFEKYIQYLNQQHIDDGISYKLMYVIRHGRGIHNVKMDELKQSEEAGQLEIVNGIPLNWKNYWSHKDGDDKVIWADAQLVDEGVAEAQALSKLWLDEAQKDALPLPGTIYTSPLARCLDTTKLVYTPVLTMHGRRLEPISTNLPKPMEILREISRLSVDGNIGDTSPTDICVLRAHPPSHLDADAHLQFATEKIHETVLFDKICNDQLFPQSTPSKPSLNIIFFPDTKWKPIAKNPTQRDQLCNYLRLDDALLAYILSSRSGWYHVAGDKQYNFMIKDYLYMLAWTFDPTTLETRAMLAARSDYKERSSLKNRHGEFHLPGLRVAHLYHPLSLACLCLTDFVFYFDKLIVDEGYTIGDIEKDTGHGLWVKDKTQTQEFDLEKLMVASRNIAKIIGLFANLFKSVEITHTIIESLQDKKTWKEWYSRDDTESLKNFDHCTTSFNSAIGLLKLRIKTIKQSGRVMDERAKAQSNVIAALIRREDAVTGHRLAEASKKLAEATKKDSSDMKVIAIMTMAFLPATFFAALFDLPTLAWDQPQVITNNFWMAEKEE</sequence>
<keyword evidence="2" id="KW-1185">Reference proteome</keyword>
<comment type="caution">
    <text evidence="1">The sequence shown here is derived from an EMBL/GenBank/DDBJ whole genome shotgun (WGS) entry which is preliminary data.</text>
</comment>
<dbReference type="SUPFAM" id="SSF53254">
    <property type="entry name" value="Phosphoglycerate mutase-like"/>
    <property type="match status" value="1"/>
</dbReference>
<name>A0AAX6MPS3_9PEZI</name>
<dbReference type="InterPro" id="IPR029033">
    <property type="entry name" value="His_PPase_superfam"/>
</dbReference>
<dbReference type="EMBL" id="JBANMG010000004">
    <property type="protein sequence ID" value="KAK6954638.1"/>
    <property type="molecule type" value="Genomic_DNA"/>
</dbReference>
<proteinExistence type="predicted"/>
<gene>
    <name evidence="1" type="ORF">Daesc_004605</name>
</gene>
<dbReference type="Proteomes" id="UP001369815">
    <property type="component" value="Unassembled WGS sequence"/>
</dbReference>
<dbReference type="Gene3D" id="3.40.50.1240">
    <property type="entry name" value="Phosphoglycerate mutase-like"/>
    <property type="match status" value="1"/>
</dbReference>
<reference evidence="1 2" key="1">
    <citation type="journal article" date="2024" name="Front Chem Biol">
        <title>Unveiling the potential of Daldinia eschscholtzii MFLUCC 19-0629 through bioactivity and bioinformatics studies for enhanced sustainable agriculture production.</title>
        <authorList>
            <person name="Brooks S."/>
            <person name="Weaver J.A."/>
            <person name="Klomchit A."/>
            <person name="Alharthi S.A."/>
            <person name="Onlamun T."/>
            <person name="Nurani R."/>
            <person name="Vong T.K."/>
            <person name="Alberti F."/>
            <person name="Greco C."/>
        </authorList>
    </citation>
    <scope>NUCLEOTIDE SEQUENCE [LARGE SCALE GENOMIC DNA]</scope>
    <source>
        <strain evidence="1">MFLUCC 19-0629</strain>
    </source>
</reference>
<dbReference type="Gene3D" id="1.20.58.340">
    <property type="entry name" value="Magnesium transport protein CorA, transmembrane region"/>
    <property type="match status" value="1"/>
</dbReference>
<dbReference type="AlphaFoldDB" id="A0AAX6MPS3"/>